<sequence>LTFSSFDIEPHITCAWDSVTVRNGGSPESPIIGQYCGNSNPRTVQSGSNQLLLSFNSDHSLE</sequence>
<reference evidence="5 6" key="1">
    <citation type="submission" date="2023-05" db="EMBL/GenBank/DDBJ databases">
        <title>B98-5 Cell Line De Novo Hybrid Assembly: An Optical Mapping Approach.</title>
        <authorList>
            <person name="Kananen K."/>
            <person name="Auerbach J.A."/>
            <person name="Kautto E."/>
            <person name="Blachly J.S."/>
        </authorList>
    </citation>
    <scope>NUCLEOTIDE SEQUENCE [LARGE SCALE GENOMIC DNA]</scope>
    <source>
        <strain evidence="5">B95-8</strain>
        <tissue evidence="5">Cell line</tissue>
    </source>
</reference>
<evidence type="ECO:0000313" key="6">
    <source>
        <dbReference type="Proteomes" id="UP001266305"/>
    </source>
</evidence>
<dbReference type="EMBL" id="JASSZA010000007">
    <property type="protein sequence ID" value="KAK2105292.1"/>
    <property type="molecule type" value="Genomic_DNA"/>
</dbReference>
<dbReference type="PROSITE" id="PS01180">
    <property type="entry name" value="CUB"/>
    <property type="match status" value="1"/>
</dbReference>
<gene>
    <name evidence="5" type="ORF">P7K49_014806</name>
</gene>
<accession>A0ABQ9VA54</accession>
<dbReference type="Proteomes" id="UP001266305">
    <property type="component" value="Unassembled WGS sequence"/>
</dbReference>
<dbReference type="Pfam" id="PF00431">
    <property type="entry name" value="CUB"/>
    <property type="match status" value="1"/>
</dbReference>
<proteinExistence type="predicted"/>
<name>A0ABQ9VA54_SAGOE</name>
<evidence type="ECO:0000259" key="4">
    <source>
        <dbReference type="PROSITE" id="PS01180"/>
    </source>
</evidence>
<dbReference type="SUPFAM" id="SSF49854">
    <property type="entry name" value="Spermadhesin, CUB domain"/>
    <property type="match status" value="1"/>
</dbReference>
<evidence type="ECO:0000256" key="2">
    <source>
        <dbReference type="ARBA" id="ARBA00023157"/>
    </source>
</evidence>
<dbReference type="PANTHER" id="PTHR24251:SF40">
    <property type="entry name" value="CUB DOMAIN-CONTAINING PROTEIN"/>
    <property type="match status" value="1"/>
</dbReference>
<dbReference type="InterPro" id="IPR000859">
    <property type="entry name" value="CUB_dom"/>
</dbReference>
<feature type="non-terminal residue" evidence="5">
    <location>
        <position position="1"/>
    </location>
</feature>
<feature type="domain" description="CUB" evidence="4">
    <location>
        <begin position="1"/>
        <end position="62"/>
    </location>
</feature>
<protein>
    <recommendedName>
        <fullName evidence="4">CUB domain-containing protein</fullName>
    </recommendedName>
</protein>
<dbReference type="PANTHER" id="PTHR24251">
    <property type="entry name" value="OVOCHYMASE-RELATED"/>
    <property type="match status" value="1"/>
</dbReference>
<dbReference type="Gene3D" id="2.60.120.290">
    <property type="entry name" value="Spermadhesin, CUB domain"/>
    <property type="match status" value="1"/>
</dbReference>
<dbReference type="CDD" id="cd00041">
    <property type="entry name" value="CUB"/>
    <property type="match status" value="1"/>
</dbReference>
<evidence type="ECO:0000256" key="1">
    <source>
        <dbReference type="ARBA" id="ARBA00022737"/>
    </source>
</evidence>
<feature type="non-terminal residue" evidence="5">
    <location>
        <position position="62"/>
    </location>
</feature>
<comment type="caution">
    <text evidence="3">Lacks conserved residue(s) required for the propagation of feature annotation.</text>
</comment>
<evidence type="ECO:0000313" key="5">
    <source>
        <dbReference type="EMBL" id="KAK2105292.1"/>
    </source>
</evidence>
<evidence type="ECO:0000256" key="3">
    <source>
        <dbReference type="PROSITE-ProRule" id="PRU00059"/>
    </source>
</evidence>
<keyword evidence="1" id="KW-0677">Repeat</keyword>
<dbReference type="InterPro" id="IPR035914">
    <property type="entry name" value="Sperma_CUB_dom_sf"/>
</dbReference>
<keyword evidence="6" id="KW-1185">Reference proteome</keyword>
<keyword evidence="2" id="KW-1015">Disulfide bond</keyword>
<comment type="caution">
    <text evidence="5">The sequence shown here is derived from an EMBL/GenBank/DDBJ whole genome shotgun (WGS) entry which is preliminary data.</text>
</comment>
<organism evidence="5 6">
    <name type="scientific">Saguinus oedipus</name>
    <name type="common">Cotton-top tamarin</name>
    <name type="synonym">Oedipomidas oedipus</name>
    <dbReference type="NCBI Taxonomy" id="9490"/>
    <lineage>
        <taxon>Eukaryota</taxon>
        <taxon>Metazoa</taxon>
        <taxon>Chordata</taxon>
        <taxon>Craniata</taxon>
        <taxon>Vertebrata</taxon>
        <taxon>Euteleostomi</taxon>
        <taxon>Mammalia</taxon>
        <taxon>Eutheria</taxon>
        <taxon>Euarchontoglires</taxon>
        <taxon>Primates</taxon>
        <taxon>Haplorrhini</taxon>
        <taxon>Platyrrhini</taxon>
        <taxon>Cebidae</taxon>
        <taxon>Callitrichinae</taxon>
        <taxon>Saguinus</taxon>
    </lineage>
</organism>